<organism evidence="1 2">
    <name type="scientific">Mycolicibacterium agri</name>
    <name type="common">Mycobacterium agri</name>
    <dbReference type="NCBI Taxonomy" id="36811"/>
    <lineage>
        <taxon>Bacteria</taxon>
        <taxon>Bacillati</taxon>
        <taxon>Actinomycetota</taxon>
        <taxon>Actinomycetes</taxon>
        <taxon>Mycobacteriales</taxon>
        <taxon>Mycobacteriaceae</taxon>
        <taxon>Mycolicibacterium</taxon>
    </lineage>
</organism>
<accession>A0A7I9W9M3</accession>
<name>A0A7I9W9M3_MYCAG</name>
<dbReference type="RefSeq" id="WP_165789233.1">
    <property type="nucleotide sequence ID" value="NZ_PDCP01000001.1"/>
</dbReference>
<evidence type="ECO:0000313" key="1">
    <source>
        <dbReference type="EMBL" id="GFG54401.1"/>
    </source>
</evidence>
<protein>
    <submittedName>
        <fullName evidence="1">Uncharacterized protein</fullName>
    </submittedName>
</protein>
<reference evidence="1 2" key="1">
    <citation type="journal article" date="2019" name="Emerg. Microbes Infect.">
        <title>Comprehensive subspecies identification of 175 nontuberculous mycobacteria species based on 7547 genomic profiles.</title>
        <authorList>
            <person name="Matsumoto Y."/>
            <person name="Kinjo T."/>
            <person name="Motooka D."/>
            <person name="Nabeya D."/>
            <person name="Jung N."/>
            <person name="Uechi K."/>
            <person name="Horii T."/>
            <person name="Iida T."/>
            <person name="Fujita J."/>
            <person name="Nakamura S."/>
        </authorList>
    </citation>
    <scope>NUCLEOTIDE SEQUENCE [LARGE SCALE GENOMIC DNA]</scope>
    <source>
        <strain evidence="1 2">JCM 6377</strain>
    </source>
</reference>
<sequence length="59" mass="6515">MIKAGRSEWSFQLSTKPNRRIALGADIVNLLDHGAQSEICARVILPTSDRGHWQIGNVS</sequence>
<dbReference type="Proteomes" id="UP000465302">
    <property type="component" value="Unassembled WGS sequence"/>
</dbReference>
<comment type="caution">
    <text evidence="1">The sequence shown here is derived from an EMBL/GenBank/DDBJ whole genome shotgun (WGS) entry which is preliminary data.</text>
</comment>
<proteinExistence type="predicted"/>
<gene>
    <name evidence="1" type="ORF">MAGR_58420</name>
</gene>
<dbReference type="EMBL" id="BLKS01000001">
    <property type="protein sequence ID" value="GFG54401.1"/>
    <property type="molecule type" value="Genomic_DNA"/>
</dbReference>
<evidence type="ECO:0000313" key="2">
    <source>
        <dbReference type="Proteomes" id="UP000465302"/>
    </source>
</evidence>
<dbReference type="AlphaFoldDB" id="A0A7I9W9M3"/>